<keyword evidence="1" id="KW-0812">Transmembrane</keyword>
<evidence type="ECO:0000313" key="3">
    <source>
        <dbReference type="Proteomes" id="UP000276133"/>
    </source>
</evidence>
<dbReference type="AlphaFoldDB" id="A0A3M7S0Y0"/>
<sequence length="131" mass="15889">MKKTKKQNPRYSTDLKSGFLIELFLAFSVLLIFTNPLVMLLDQLYLEEQALNFEQLLQYYLICYQKTKLFLYYNNFLQFKKSKNFFDHNRFIRSVSVDFRIMSTPNFIFKYLNMVEIFSSVQPFKKNLINK</sequence>
<reference evidence="2 3" key="1">
    <citation type="journal article" date="2018" name="Sci. Rep.">
        <title>Genomic signatures of local adaptation to the degree of environmental predictability in rotifers.</title>
        <authorList>
            <person name="Franch-Gras L."/>
            <person name="Hahn C."/>
            <person name="Garcia-Roger E.M."/>
            <person name="Carmona M.J."/>
            <person name="Serra M."/>
            <person name="Gomez A."/>
        </authorList>
    </citation>
    <scope>NUCLEOTIDE SEQUENCE [LARGE SCALE GENOMIC DNA]</scope>
    <source>
        <strain evidence="2">HYR1</strain>
    </source>
</reference>
<dbReference type="Proteomes" id="UP000276133">
    <property type="component" value="Unassembled WGS sequence"/>
</dbReference>
<evidence type="ECO:0000256" key="1">
    <source>
        <dbReference type="SAM" id="Phobius"/>
    </source>
</evidence>
<keyword evidence="3" id="KW-1185">Reference proteome</keyword>
<dbReference type="EMBL" id="REGN01002222">
    <property type="protein sequence ID" value="RNA29454.1"/>
    <property type="molecule type" value="Genomic_DNA"/>
</dbReference>
<feature type="transmembrane region" description="Helical" evidence="1">
    <location>
        <begin position="20"/>
        <end position="41"/>
    </location>
</feature>
<protein>
    <submittedName>
        <fullName evidence="2">Uncharacterized protein</fullName>
    </submittedName>
</protein>
<name>A0A3M7S0Y0_BRAPC</name>
<gene>
    <name evidence="2" type="ORF">BpHYR1_004933</name>
</gene>
<keyword evidence="1" id="KW-1133">Transmembrane helix</keyword>
<accession>A0A3M7S0Y0</accession>
<keyword evidence="1" id="KW-0472">Membrane</keyword>
<organism evidence="2 3">
    <name type="scientific">Brachionus plicatilis</name>
    <name type="common">Marine rotifer</name>
    <name type="synonym">Brachionus muelleri</name>
    <dbReference type="NCBI Taxonomy" id="10195"/>
    <lineage>
        <taxon>Eukaryota</taxon>
        <taxon>Metazoa</taxon>
        <taxon>Spiralia</taxon>
        <taxon>Gnathifera</taxon>
        <taxon>Rotifera</taxon>
        <taxon>Eurotatoria</taxon>
        <taxon>Monogononta</taxon>
        <taxon>Pseudotrocha</taxon>
        <taxon>Ploima</taxon>
        <taxon>Brachionidae</taxon>
        <taxon>Brachionus</taxon>
    </lineage>
</organism>
<evidence type="ECO:0000313" key="2">
    <source>
        <dbReference type="EMBL" id="RNA29454.1"/>
    </source>
</evidence>
<comment type="caution">
    <text evidence="2">The sequence shown here is derived from an EMBL/GenBank/DDBJ whole genome shotgun (WGS) entry which is preliminary data.</text>
</comment>
<proteinExistence type="predicted"/>